<organism evidence="1 2">
    <name type="scientific">Gossypium stocksii</name>
    <dbReference type="NCBI Taxonomy" id="47602"/>
    <lineage>
        <taxon>Eukaryota</taxon>
        <taxon>Viridiplantae</taxon>
        <taxon>Streptophyta</taxon>
        <taxon>Embryophyta</taxon>
        <taxon>Tracheophyta</taxon>
        <taxon>Spermatophyta</taxon>
        <taxon>Magnoliopsida</taxon>
        <taxon>eudicotyledons</taxon>
        <taxon>Gunneridae</taxon>
        <taxon>Pentapetalae</taxon>
        <taxon>rosids</taxon>
        <taxon>malvids</taxon>
        <taxon>Malvales</taxon>
        <taxon>Malvaceae</taxon>
        <taxon>Malvoideae</taxon>
        <taxon>Gossypium</taxon>
    </lineage>
</organism>
<keyword evidence="2" id="KW-1185">Reference proteome</keyword>
<evidence type="ECO:0000313" key="2">
    <source>
        <dbReference type="Proteomes" id="UP000828251"/>
    </source>
</evidence>
<evidence type="ECO:0008006" key="3">
    <source>
        <dbReference type="Google" id="ProtNLM"/>
    </source>
</evidence>
<dbReference type="AlphaFoldDB" id="A0A9D3ZK14"/>
<comment type="caution">
    <text evidence="1">The sequence shown here is derived from an EMBL/GenBank/DDBJ whole genome shotgun (WGS) entry which is preliminary data.</text>
</comment>
<dbReference type="Pfam" id="PF05056">
    <property type="entry name" value="DUF674"/>
    <property type="match status" value="2"/>
</dbReference>
<dbReference type="InterPro" id="IPR007750">
    <property type="entry name" value="DUF674"/>
</dbReference>
<reference evidence="1 2" key="1">
    <citation type="journal article" date="2021" name="Plant Biotechnol. J.">
        <title>Multi-omics assisted identification of the key and species-specific regulatory components of drought-tolerant mechanisms in Gossypium stocksii.</title>
        <authorList>
            <person name="Yu D."/>
            <person name="Ke L."/>
            <person name="Zhang D."/>
            <person name="Wu Y."/>
            <person name="Sun Y."/>
            <person name="Mei J."/>
            <person name="Sun J."/>
            <person name="Sun Y."/>
        </authorList>
    </citation>
    <scope>NUCLEOTIDE SEQUENCE [LARGE SCALE GENOMIC DNA]</scope>
    <source>
        <strain evidence="2">cv. E1</strain>
        <tissue evidence="1">Leaf</tissue>
    </source>
</reference>
<dbReference type="PANTHER" id="PTHR33103:SF110">
    <property type="entry name" value="DUF674 FAMILY PROTEIN"/>
    <property type="match status" value="1"/>
</dbReference>
<sequence>MANGPKSLCPCCTSVMDSNFTFANLPNKVGGGFVKETVTYMISDDLVVRPLPTKSIITLLNKFNVKDVVKEKVIAAGVNEGQPSHYKEPRNCIHHMATNTVSLKLLVDSTSQRVLFAEAGKDFVDFMFNIMSLPVGTVIRLLTKEQMVGYLGNLYDSLENMNDTYIQQTANKDTLLKPIVPDNAANVPPLLPTVESSNSKPTAIYRCASTYHYSNCRLYVANDSKSICPSCNTVMNQIAKVVNPKKKDSPTDEGGYVKGVITYMITDDLAVRPMSAISCITLLKKFNIKNVGVLEEKTIDIGIDKGVKLLKASLQSKTVLTDAFLEKKAGEKYCVLTAYSNIENSFVGMTLGPFMTALKIRVIPYMQSVANNDNPLTFALCKYGMKLLRASLQSKGAYCCVPWEGSN</sequence>
<proteinExistence type="predicted"/>
<dbReference type="OrthoDB" id="2014278at2759"/>
<dbReference type="EMBL" id="JAIQCV010000011">
    <property type="protein sequence ID" value="KAH1045736.1"/>
    <property type="molecule type" value="Genomic_DNA"/>
</dbReference>
<accession>A0A9D3ZK14</accession>
<evidence type="ECO:0000313" key="1">
    <source>
        <dbReference type="EMBL" id="KAH1045736.1"/>
    </source>
</evidence>
<gene>
    <name evidence="1" type="ORF">J1N35_036520</name>
</gene>
<protein>
    <recommendedName>
        <fullName evidence="3">DUF674 domain-containing protein</fullName>
    </recommendedName>
</protein>
<name>A0A9D3ZK14_9ROSI</name>
<dbReference type="Proteomes" id="UP000828251">
    <property type="component" value="Unassembled WGS sequence"/>
</dbReference>
<dbReference type="PANTHER" id="PTHR33103">
    <property type="entry name" value="OS01G0153900 PROTEIN"/>
    <property type="match status" value="1"/>
</dbReference>